<dbReference type="PANTHER" id="PTHR31642">
    <property type="entry name" value="TRICHOTHECENE 3-O-ACETYLTRANSFERASE"/>
    <property type="match status" value="1"/>
</dbReference>
<gene>
    <name evidence="4" type="ORF">QJS04_geneDACA003810</name>
</gene>
<dbReference type="InterPro" id="IPR023213">
    <property type="entry name" value="CAT-like_dom_sf"/>
</dbReference>
<accession>A0AAV9BEW7</accession>
<evidence type="ECO:0000313" key="4">
    <source>
        <dbReference type="EMBL" id="KAK1275279.1"/>
    </source>
</evidence>
<comment type="similarity">
    <text evidence="1">Belongs to the plant acyltransferase family.</text>
</comment>
<name>A0AAV9BEW7_ACOGR</name>
<keyword evidence="5" id="KW-1185">Reference proteome</keyword>
<dbReference type="Gene3D" id="3.30.559.10">
    <property type="entry name" value="Chloramphenicol acetyltransferase-like domain"/>
    <property type="match status" value="2"/>
</dbReference>
<comment type="caution">
    <text evidence="4">The sequence shown here is derived from an EMBL/GenBank/DDBJ whole genome shotgun (WGS) entry which is preliminary data.</text>
</comment>
<keyword evidence="3" id="KW-0012">Acyltransferase</keyword>
<dbReference type="Pfam" id="PF02458">
    <property type="entry name" value="Transferase"/>
    <property type="match status" value="1"/>
</dbReference>
<dbReference type="AlphaFoldDB" id="A0AAV9BEW7"/>
<organism evidence="4 5">
    <name type="scientific">Acorus gramineus</name>
    <name type="common">Dwarf sweet flag</name>
    <dbReference type="NCBI Taxonomy" id="55184"/>
    <lineage>
        <taxon>Eukaryota</taxon>
        <taxon>Viridiplantae</taxon>
        <taxon>Streptophyta</taxon>
        <taxon>Embryophyta</taxon>
        <taxon>Tracheophyta</taxon>
        <taxon>Spermatophyta</taxon>
        <taxon>Magnoliopsida</taxon>
        <taxon>Liliopsida</taxon>
        <taxon>Acoraceae</taxon>
        <taxon>Acorus</taxon>
    </lineage>
</organism>
<dbReference type="EMBL" id="JAUJYN010000003">
    <property type="protein sequence ID" value="KAK1275279.1"/>
    <property type="molecule type" value="Genomic_DNA"/>
</dbReference>
<evidence type="ECO:0000256" key="1">
    <source>
        <dbReference type="ARBA" id="ARBA00009861"/>
    </source>
</evidence>
<evidence type="ECO:0000256" key="3">
    <source>
        <dbReference type="ARBA" id="ARBA00023315"/>
    </source>
</evidence>
<dbReference type="InterPro" id="IPR050317">
    <property type="entry name" value="Plant_Fungal_Acyltransferase"/>
</dbReference>
<evidence type="ECO:0000313" key="5">
    <source>
        <dbReference type="Proteomes" id="UP001179952"/>
    </source>
</evidence>
<dbReference type="GO" id="GO:0016747">
    <property type="term" value="F:acyltransferase activity, transferring groups other than amino-acyl groups"/>
    <property type="evidence" value="ECO:0007669"/>
    <property type="project" value="TreeGrafter"/>
</dbReference>
<dbReference type="PANTHER" id="PTHR31642:SF145">
    <property type="entry name" value="BRASSINOSTEROID-RELATED ACYLTRANSFERASE 1"/>
    <property type="match status" value="1"/>
</dbReference>
<reference evidence="4" key="1">
    <citation type="journal article" date="2023" name="Nat. Commun.">
        <title>Diploid and tetraploid genomes of Acorus and the evolution of monocots.</title>
        <authorList>
            <person name="Ma L."/>
            <person name="Liu K.W."/>
            <person name="Li Z."/>
            <person name="Hsiao Y.Y."/>
            <person name="Qi Y."/>
            <person name="Fu T."/>
            <person name="Tang G.D."/>
            <person name="Zhang D."/>
            <person name="Sun W.H."/>
            <person name="Liu D.K."/>
            <person name="Li Y."/>
            <person name="Chen G.Z."/>
            <person name="Liu X.D."/>
            <person name="Liao X.Y."/>
            <person name="Jiang Y.T."/>
            <person name="Yu X."/>
            <person name="Hao Y."/>
            <person name="Huang J."/>
            <person name="Zhao X.W."/>
            <person name="Ke S."/>
            <person name="Chen Y.Y."/>
            <person name="Wu W.L."/>
            <person name="Hsu J.L."/>
            <person name="Lin Y.F."/>
            <person name="Huang M.D."/>
            <person name="Li C.Y."/>
            <person name="Huang L."/>
            <person name="Wang Z.W."/>
            <person name="Zhao X."/>
            <person name="Zhong W.Y."/>
            <person name="Peng D.H."/>
            <person name="Ahmad S."/>
            <person name="Lan S."/>
            <person name="Zhang J.S."/>
            <person name="Tsai W.C."/>
            <person name="Van de Peer Y."/>
            <person name="Liu Z.J."/>
        </authorList>
    </citation>
    <scope>NUCLEOTIDE SEQUENCE</scope>
    <source>
        <strain evidence="4">SCP</strain>
    </source>
</reference>
<dbReference type="Proteomes" id="UP001179952">
    <property type="component" value="Unassembled WGS sequence"/>
</dbReference>
<reference evidence="4" key="2">
    <citation type="submission" date="2023-06" db="EMBL/GenBank/DDBJ databases">
        <authorList>
            <person name="Ma L."/>
            <person name="Liu K.-W."/>
            <person name="Li Z."/>
            <person name="Hsiao Y.-Y."/>
            <person name="Qi Y."/>
            <person name="Fu T."/>
            <person name="Tang G."/>
            <person name="Zhang D."/>
            <person name="Sun W.-H."/>
            <person name="Liu D.-K."/>
            <person name="Li Y."/>
            <person name="Chen G.-Z."/>
            <person name="Liu X.-D."/>
            <person name="Liao X.-Y."/>
            <person name="Jiang Y.-T."/>
            <person name="Yu X."/>
            <person name="Hao Y."/>
            <person name="Huang J."/>
            <person name="Zhao X.-W."/>
            <person name="Ke S."/>
            <person name="Chen Y.-Y."/>
            <person name="Wu W.-L."/>
            <person name="Hsu J.-L."/>
            <person name="Lin Y.-F."/>
            <person name="Huang M.-D."/>
            <person name="Li C.-Y."/>
            <person name="Huang L."/>
            <person name="Wang Z.-W."/>
            <person name="Zhao X."/>
            <person name="Zhong W.-Y."/>
            <person name="Peng D.-H."/>
            <person name="Ahmad S."/>
            <person name="Lan S."/>
            <person name="Zhang J.-S."/>
            <person name="Tsai W.-C."/>
            <person name="Van De Peer Y."/>
            <person name="Liu Z.-J."/>
        </authorList>
    </citation>
    <scope>NUCLEOTIDE SEQUENCE</scope>
    <source>
        <strain evidence="4">SCP</strain>
        <tissue evidence="4">Leaves</tissue>
    </source>
</reference>
<keyword evidence="2" id="KW-0808">Transferase</keyword>
<sequence>MTTQQGAGGGEAHKVSITRSVTVHSPLQTNQNSTLLSLSNLDRQCPVLMYLIYFYKPPPQPDMSVGSFFESLKAGLEEILSVWYPASGRLCLNPNSGKLDLLCNNGGAVLVEAVTDAKISDLGDLSQYKRFYEELVYKPELHGMRSLSDMPLVVSQVTKFDCGGYAVGVGTNHSLFDGQANFDFLLSWACKTARRGVGNLEVTEPIHERDRFLVKNQHQKEIRVLAFDHLHQLIQQAVQAPNLDDAKFGEEVVLRTFHVGCAKIEDLKQKVMGGQGGIAVRSSSSFEVVAAHLWKTRTKALKLNRGRLVCLQFAVDARTKMVPPLPKSFSGNAFVLSSIACSAGALEDETLQSIVAKIKAAKAAVTESYVRAYLEALEAMPTQRSPLPPLPELTIVSDWTRNPYHMVDFGIGRAAYVAPMATPVPRAAYFMQGTGEVGGVDVRVGLESHSLLAFCESFV</sequence>
<proteinExistence type="inferred from homology"/>
<evidence type="ECO:0000256" key="2">
    <source>
        <dbReference type="ARBA" id="ARBA00022679"/>
    </source>
</evidence>
<protein>
    <submittedName>
        <fullName evidence="4">Rosmarinate synthase</fullName>
    </submittedName>
</protein>